<accession>A0A5J4RCY5</accession>
<name>A0A5J4RCY5_9EUKA</name>
<organism evidence="1 2">
    <name type="scientific">Streblomastix strix</name>
    <dbReference type="NCBI Taxonomy" id="222440"/>
    <lineage>
        <taxon>Eukaryota</taxon>
        <taxon>Metamonada</taxon>
        <taxon>Preaxostyla</taxon>
        <taxon>Oxymonadida</taxon>
        <taxon>Streblomastigidae</taxon>
        <taxon>Streblomastix</taxon>
    </lineage>
</organism>
<dbReference type="AlphaFoldDB" id="A0A5J4RCY5"/>
<dbReference type="EMBL" id="SNRW01042777">
    <property type="protein sequence ID" value="KAA6330731.1"/>
    <property type="molecule type" value="Genomic_DNA"/>
</dbReference>
<feature type="non-terminal residue" evidence="1">
    <location>
        <position position="1"/>
    </location>
</feature>
<sequence length="261" mass="28682">IVHHADGTRIFHSFTLLDDLNLGNDNEENKEIVRDFLDKYETTTGIKPPMRAVMCIESPNSPRILIYLVRKGLGTTAGASYAKSTVDLDLYQDQNQQAQVKNQTRGSSEWVRDRVVVVMPDGASIEWSAGTNKIMLSKPDNTHIHYSPSGGVSVFVERLRRRAPPTAGVIGRLPLLYFQTADGTLSVRPSKRAPTVQITGSGNSRLGVALPIIKQPILSQTQQASGDLKKPINAKHVYYTSMEGIGAWVNAKSLRSATINK</sequence>
<proteinExistence type="predicted"/>
<reference evidence="1 2" key="1">
    <citation type="submission" date="2019-03" db="EMBL/GenBank/DDBJ databases">
        <title>Single cell metagenomics reveals metabolic interactions within the superorganism composed of flagellate Streblomastix strix and complex community of Bacteroidetes bacteria on its surface.</title>
        <authorList>
            <person name="Treitli S.C."/>
            <person name="Kolisko M."/>
            <person name="Husnik F."/>
            <person name="Keeling P."/>
            <person name="Hampl V."/>
        </authorList>
    </citation>
    <scope>NUCLEOTIDE SEQUENCE [LARGE SCALE GENOMIC DNA]</scope>
    <source>
        <strain evidence="1">ST1C</strain>
    </source>
</reference>
<gene>
    <name evidence="1" type="ORF">EZS28_053463</name>
</gene>
<dbReference type="Proteomes" id="UP000324800">
    <property type="component" value="Unassembled WGS sequence"/>
</dbReference>
<feature type="non-terminal residue" evidence="1">
    <location>
        <position position="261"/>
    </location>
</feature>
<comment type="caution">
    <text evidence="1">The sequence shown here is derived from an EMBL/GenBank/DDBJ whole genome shotgun (WGS) entry which is preliminary data.</text>
</comment>
<evidence type="ECO:0000313" key="2">
    <source>
        <dbReference type="Proteomes" id="UP000324800"/>
    </source>
</evidence>
<evidence type="ECO:0000313" key="1">
    <source>
        <dbReference type="EMBL" id="KAA6330731.1"/>
    </source>
</evidence>
<protein>
    <submittedName>
        <fullName evidence="1">Uncharacterized protein</fullName>
    </submittedName>
</protein>